<accession>A0A9N9E6W0</accession>
<sequence>DENYSKDTPSELYIKHFKVAGQGTVGLQFHAKERFQIVLNCDKKSSCGEKDVIVLDVGKEVTYFRKRNNNDESSILKSTVERKALLDDKKVQLYWLSLDKKNRRLRYGKGPMQNQLTVFSYDFPQKVPQKKSQEIEDYKWIENLKYIAVCCKSISKDDFEGEKPTIKVLFWRLPVTMDLPPFIIRHEDATLEELETGKVTVIDNLPKKCQELYWNVVDITLNTPDFPDFADAIDHSIKTPGLICNKKLKEKASGFGDPNPKATYLRITLGEDKGNSPGVPYVLEIWPSGHYSPIHSHSNSFAVIKVLYNEIVTRYFAGLDPEEKKWYYQVSFQEGEITWISDKFYQTHQLVNRTRKMCATIQCYQYRNSDNDHYEFFDYIDKKDGIKHFKPNSDWHFTEFKNLIKEEWKQYKYISDCDLSVR</sequence>
<comment type="caution">
    <text evidence="1">The sequence shown here is derived from an EMBL/GenBank/DDBJ whole genome shotgun (WGS) entry which is preliminary data.</text>
</comment>
<protein>
    <submittedName>
        <fullName evidence="1">14919_t:CDS:1</fullName>
    </submittedName>
</protein>
<dbReference type="AlphaFoldDB" id="A0A9N9E6W0"/>
<dbReference type="Proteomes" id="UP000789405">
    <property type="component" value="Unassembled WGS sequence"/>
</dbReference>
<dbReference type="OrthoDB" id="543511at2759"/>
<name>A0A9N9E6W0_9GLOM</name>
<reference evidence="1" key="1">
    <citation type="submission" date="2021-06" db="EMBL/GenBank/DDBJ databases">
        <authorList>
            <person name="Kallberg Y."/>
            <person name="Tangrot J."/>
            <person name="Rosling A."/>
        </authorList>
    </citation>
    <scope>NUCLEOTIDE SEQUENCE</scope>
    <source>
        <strain evidence="1">MA453B</strain>
    </source>
</reference>
<feature type="non-terminal residue" evidence="1">
    <location>
        <position position="1"/>
    </location>
</feature>
<organism evidence="1 2">
    <name type="scientific">Dentiscutata erythropus</name>
    <dbReference type="NCBI Taxonomy" id="1348616"/>
    <lineage>
        <taxon>Eukaryota</taxon>
        <taxon>Fungi</taxon>
        <taxon>Fungi incertae sedis</taxon>
        <taxon>Mucoromycota</taxon>
        <taxon>Glomeromycotina</taxon>
        <taxon>Glomeromycetes</taxon>
        <taxon>Diversisporales</taxon>
        <taxon>Gigasporaceae</taxon>
        <taxon>Dentiscutata</taxon>
    </lineage>
</organism>
<dbReference type="InterPro" id="IPR011051">
    <property type="entry name" value="RmlC_Cupin_sf"/>
</dbReference>
<keyword evidence="2" id="KW-1185">Reference proteome</keyword>
<evidence type="ECO:0000313" key="2">
    <source>
        <dbReference type="Proteomes" id="UP000789405"/>
    </source>
</evidence>
<dbReference type="InterPro" id="IPR014710">
    <property type="entry name" value="RmlC-like_jellyroll"/>
</dbReference>
<dbReference type="Gene3D" id="2.60.120.10">
    <property type="entry name" value="Jelly Rolls"/>
    <property type="match status" value="1"/>
</dbReference>
<proteinExistence type="predicted"/>
<evidence type="ECO:0000313" key="1">
    <source>
        <dbReference type="EMBL" id="CAG8660698.1"/>
    </source>
</evidence>
<gene>
    <name evidence="1" type="ORF">DERYTH_LOCUS10694</name>
</gene>
<dbReference type="SUPFAM" id="SSF51182">
    <property type="entry name" value="RmlC-like cupins"/>
    <property type="match status" value="1"/>
</dbReference>
<dbReference type="EMBL" id="CAJVPY010006332">
    <property type="protein sequence ID" value="CAG8660698.1"/>
    <property type="molecule type" value="Genomic_DNA"/>
</dbReference>